<dbReference type="InterPro" id="IPR013830">
    <property type="entry name" value="SGNH_hydro"/>
</dbReference>
<evidence type="ECO:0000313" key="3">
    <source>
        <dbReference type="Proteomes" id="UP001139125"/>
    </source>
</evidence>
<keyword evidence="2" id="KW-0378">Hydrolase</keyword>
<dbReference type="AlphaFoldDB" id="A0A9X2L145"/>
<dbReference type="EMBL" id="JANDBC010000001">
    <property type="protein sequence ID" value="MCP9290408.1"/>
    <property type="molecule type" value="Genomic_DNA"/>
</dbReference>
<sequence length="237" mass="26387">MNVSVKTAFNFFPVFFFALLLSNCDTKVKKTASESAEPISYLALGDSYTIGTGIEQENNYPNQLADSLATLGFQMDTTLIIATNGWTTADLKNGIAEHNPSSDFDLVSLLIGVNNQYQWLDIELYKAEFRELLEQAIGFAGGDSRKVFVISIPNYGVTPFAQSKEPETIRRKISEYNSIAEDISGEYGITFINITPISEMAEEDLSLLAPDELHPSTKMYSMWVEEMLPTVTHILEP</sequence>
<accession>A0A9X2L145</accession>
<keyword evidence="3" id="KW-1185">Reference proteome</keyword>
<dbReference type="InterPro" id="IPR036514">
    <property type="entry name" value="SGNH_hydro_sf"/>
</dbReference>
<dbReference type="GO" id="GO:0016788">
    <property type="term" value="F:hydrolase activity, acting on ester bonds"/>
    <property type="evidence" value="ECO:0007669"/>
    <property type="project" value="UniProtKB-ARBA"/>
</dbReference>
<dbReference type="RefSeq" id="WP_255132466.1">
    <property type="nucleotide sequence ID" value="NZ_JANDBC010000001.1"/>
</dbReference>
<protein>
    <submittedName>
        <fullName evidence="2">SGNH/GDSL hydrolase family protein</fullName>
    </submittedName>
</protein>
<organism evidence="2 3">
    <name type="scientific">Gracilimonas sediminicola</name>
    <dbReference type="NCBI Taxonomy" id="2952158"/>
    <lineage>
        <taxon>Bacteria</taxon>
        <taxon>Pseudomonadati</taxon>
        <taxon>Balneolota</taxon>
        <taxon>Balneolia</taxon>
        <taxon>Balneolales</taxon>
        <taxon>Balneolaceae</taxon>
        <taxon>Gracilimonas</taxon>
    </lineage>
</organism>
<feature type="domain" description="SGNH hydrolase-type esterase" evidence="1">
    <location>
        <begin position="43"/>
        <end position="220"/>
    </location>
</feature>
<dbReference type="SUPFAM" id="SSF52266">
    <property type="entry name" value="SGNH hydrolase"/>
    <property type="match status" value="1"/>
</dbReference>
<reference evidence="2" key="1">
    <citation type="submission" date="2022-06" db="EMBL/GenBank/DDBJ databases">
        <title>Gracilimonas sp. CAU 1638 isolated from sea sediment.</title>
        <authorList>
            <person name="Kim W."/>
        </authorList>
    </citation>
    <scope>NUCLEOTIDE SEQUENCE</scope>
    <source>
        <strain evidence="2">CAU 1638</strain>
    </source>
</reference>
<dbReference type="Pfam" id="PF13472">
    <property type="entry name" value="Lipase_GDSL_2"/>
    <property type="match status" value="1"/>
</dbReference>
<dbReference type="Proteomes" id="UP001139125">
    <property type="component" value="Unassembled WGS sequence"/>
</dbReference>
<name>A0A9X2L145_9BACT</name>
<evidence type="ECO:0000313" key="2">
    <source>
        <dbReference type="EMBL" id="MCP9290408.1"/>
    </source>
</evidence>
<dbReference type="CDD" id="cd01832">
    <property type="entry name" value="SGNH_hydrolase_like_1"/>
    <property type="match status" value="1"/>
</dbReference>
<proteinExistence type="predicted"/>
<comment type="caution">
    <text evidence="2">The sequence shown here is derived from an EMBL/GenBank/DDBJ whole genome shotgun (WGS) entry which is preliminary data.</text>
</comment>
<dbReference type="Gene3D" id="3.40.50.1110">
    <property type="entry name" value="SGNH hydrolase"/>
    <property type="match status" value="1"/>
</dbReference>
<evidence type="ECO:0000259" key="1">
    <source>
        <dbReference type="Pfam" id="PF13472"/>
    </source>
</evidence>
<gene>
    <name evidence="2" type="ORF">NM125_02295</name>
</gene>